<comment type="caution">
    <text evidence="1">The sequence shown here is derived from an EMBL/GenBank/DDBJ whole genome shotgun (WGS) entry which is preliminary data.</text>
</comment>
<reference evidence="1 2" key="1">
    <citation type="journal article" date="2016" name="Front. Microbiol.">
        <title>Genomic Resource of Rice Seed Associated Bacteria.</title>
        <authorList>
            <person name="Midha S."/>
            <person name="Bansal K."/>
            <person name="Sharma S."/>
            <person name="Kumar N."/>
            <person name="Patil P.P."/>
            <person name="Chaudhry V."/>
            <person name="Patil P.B."/>
        </authorList>
    </citation>
    <scope>NUCLEOTIDE SEQUENCE [LARGE SCALE GENOMIC DNA]</scope>
    <source>
        <strain evidence="1 2">NS115</strain>
    </source>
</reference>
<gene>
    <name evidence="1" type="ORF">NS115_22360</name>
</gene>
<evidence type="ECO:0000313" key="2">
    <source>
        <dbReference type="Proteomes" id="UP000074866"/>
    </source>
</evidence>
<dbReference type="Proteomes" id="UP000074866">
    <property type="component" value="Unassembled WGS sequence"/>
</dbReference>
<protein>
    <submittedName>
        <fullName evidence="1">Uncharacterized protein</fullName>
    </submittedName>
</protein>
<keyword evidence="2" id="KW-1185">Reference proteome</keyword>
<dbReference type="EMBL" id="LDRX01000161">
    <property type="protein sequence ID" value="KTS79567.1"/>
    <property type="molecule type" value="Genomic_DNA"/>
</dbReference>
<accession>A0ACC4ZPC3</accession>
<name>A0ACC4ZPC3_9BACL</name>
<sequence length="311" mass="36585">MYPNIQFSGYSRLAGMEGEVQLTKLNLMHDELLQEDSIGVISYRKPGEYFHGSMLYDFDELILIIGEGREPVRSIQHLYINGLKCQVLYTTLSCLKGWIIAGEQANIIDYVLEGRIVWERDDRVRLLRQEIIEFDDPLREQKRFHEFSRFLVNYVQGKKAVREGRIIDAYQSVLKALDHWASIELIERGIYPKVHLWVQMQPLDRTIEKLYNELTLSTETLEQRVELVLLACEFSVMSKMENCSSPLFRILGSRREPWSIDELMNHPELKNLQLDLTVVLRKLVYRSLIRESAIGEFRDRGQNRELRYSLL</sequence>
<organism evidence="1 2">
    <name type="scientific">Paenibacillus jamilae</name>
    <dbReference type="NCBI Taxonomy" id="114136"/>
    <lineage>
        <taxon>Bacteria</taxon>
        <taxon>Bacillati</taxon>
        <taxon>Bacillota</taxon>
        <taxon>Bacilli</taxon>
        <taxon>Bacillales</taxon>
        <taxon>Paenibacillaceae</taxon>
        <taxon>Paenibacillus</taxon>
    </lineage>
</organism>
<proteinExistence type="predicted"/>
<evidence type="ECO:0000313" key="1">
    <source>
        <dbReference type="EMBL" id="KTS79567.1"/>
    </source>
</evidence>